<protein>
    <submittedName>
        <fullName evidence="3">Macro domain-containing protein</fullName>
    </submittedName>
</protein>
<dbReference type="PANTHER" id="PTHR12521:SF0">
    <property type="entry name" value="ADP-RIBOSE GLYCOHYDROLASE OARD1"/>
    <property type="match status" value="1"/>
</dbReference>
<keyword evidence="4" id="KW-1185">Reference proteome</keyword>
<evidence type="ECO:0000313" key="4">
    <source>
        <dbReference type="Proteomes" id="UP000609346"/>
    </source>
</evidence>
<dbReference type="EMBL" id="JACXZA010000008">
    <property type="protein sequence ID" value="MBD3922142.1"/>
    <property type="molecule type" value="Genomic_DNA"/>
</dbReference>
<dbReference type="PANTHER" id="PTHR12521">
    <property type="entry name" value="PROTEIN C6ORF130"/>
    <property type="match status" value="1"/>
</dbReference>
<dbReference type="Gene3D" id="3.40.220.10">
    <property type="entry name" value="Leucine Aminopeptidase, subunit E, domain 1"/>
    <property type="match status" value="1"/>
</dbReference>
<proteinExistence type="predicted"/>
<dbReference type="RefSeq" id="WP_191206451.1">
    <property type="nucleotide sequence ID" value="NZ_JACXZA010000008.1"/>
</dbReference>
<dbReference type="SMART" id="SM00506">
    <property type="entry name" value="A1pp"/>
    <property type="match status" value="1"/>
</dbReference>
<dbReference type="Proteomes" id="UP000609346">
    <property type="component" value="Unassembled WGS sequence"/>
</dbReference>
<dbReference type="InterPro" id="IPR043472">
    <property type="entry name" value="Macro_dom-like"/>
</dbReference>
<dbReference type="InterPro" id="IPR050892">
    <property type="entry name" value="ADP-ribose_metab_enzymes"/>
</dbReference>
<reference evidence="3 4" key="1">
    <citation type="submission" date="2020-09" db="EMBL/GenBank/DDBJ databases">
        <title>Paenibacillus sp. strain PR3 16S rRNA gene Genome sequencing and assembly.</title>
        <authorList>
            <person name="Kim J."/>
        </authorList>
    </citation>
    <scope>NUCLEOTIDE SEQUENCE [LARGE SCALE GENOMIC DNA]</scope>
    <source>
        <strain evidence="3 4">PR3</strain>
    </source>
</reference>
<comment type="catalytic activity">
    <reaction evidence="1">
        <text>an N-(ADP-alpha-D-ribosyl)-thymidine in DNA + H2O = a thymidine in DNA + ADP-D-ribose</text>
        <dbReference type="Rhea" id="RHEA:71655"/>
        <dbReference type="Rhea" id="RHEA-COMP:13556"/>
        <dbReference type="Rhea" id="RHEA-COMP:18051"/>
        <dbReference type="ChEBI" id="CHEBI:15377"/>
        <dbReference type="ChEBI" id="CHEBI:57967"/>
        <dbReference type="ChEBI" id="CHEBI:137386"/>
        <dbReference type="ChEBI" id="CHEBI:191199"/>
    </reaction>
    <physiologicalReaction direction="left-to-right" evidence="1">
        <dbReference type="Rhea" id="RHEA:71656"/>
    </physiologicalReaction>
</comment>
<dbReference type="SUPFAM" id="SSF52949">
    <property type="entry name" value="Macro domain-like"/>
    <property type="match status" value="1"/>
</dbReference>
<evidence type="ECO:0000259" key="2">
    <source>
        <dbReference type="PROSITE" id="PS51154"/>
    </source>
</evidence>
<evidence type="ECO:0000313" key="3">
    <source>
        <dbReference type="EMBL" id="MBD3922142.1"/>
    </source>
</evidence>
<feature type="domain" description="Macro" evidence="2">
    <location>
        <begin position="1"/>
        <end position="151"/>
    </location>
</feature>
<dbReference type="PROSITE" id="PS51154">
    <property type="entry name" value="MACRO"/>
    <property type="match status" value="1"/>
</dbReference>
<gene>
    <name evidence="3" type="ORF">H8B09_25520</name>
</gene>
<organism evidence="3 4">
    <name type="scientific">Paenibacillus terricola</name>
    <dbReference type="NCBI Taxonomy" id="2763503"/>
    <lineage>
        <taxon>Bacteria</taxon>
        <taxon>Bacillati</taxon>
        <taxon>Bacillota</taxon>
        <taxon>Bacilli</taxon>
        <taxon>Bacillales</taxon>
        <taxon>Paenibacillaceae</taxon>
        <taxon>Paenibacillus</taxon>
    </lineage>
</organism>
<name>A0ABR8N1V1_9BACL</name>
<accession>A0ABR8N1V1</accession>
<comment type="caution">
    <text evidence="3">The sequence shown here is derived from an EMBL/GenBank/DDBJ whole genome shotgun (WGS) entry which is preliminary data.</text>
</comment>
<dbReference type="Pfam" id="PF01661">
    <property type="entry name" value="Macro"/>
    <property type="match status" value="1"/>
</dbReference>
<dbReference type="InterPro" id="IPR002589">
    <property type="entry name" value="Macro_dom"/>
</dbReference>
<evidence type="ECO:0000256" key="1">
    <source>
        <dbReference type="ARBA" id="ARBA00035885"/>
    </source>
</evidence>
<sequence length="151" mass="16914">MAVIVIDGDLLHASEDIIGHQVNCQGVMGSGVARALRDRYGNLYPSYKQFCNQYDSHQLLGQCQLVRTGSKFTANLFGQLNFGRQNVLYTNYEALKQSLTTLKEEAKRDGYSIALPYNIGCGLANGDWNVVESMLQEVFEDYEVTLYRLGS</sequence>